<dbReference type="Gene3D" id="1.20.1440.50">
    <property type="entry name" value="Ta0600-like"/>
    <property type="match status" value="1"/>
</dbReference>
<evidence type="ECO:0000313" key="2">
    <source>
        <dbReference type="EMBL" id="NKZ20517.1"/>
    </source>
</evidence>
<accession>A0A7X6MY29</accession>
<proteinExistence type="predicted"/>
<sequence>MIPIDRKRFFQLVATVYNHDRHQLTQNCQEALFEAAKALEKGEEPTLIVARLAYYVNIELLAFGVGTRAPNSLGELAMFLNHHKGTYAFKGLW</sequence>
<protein>
    <recommendedName>
        <fullName evidence="4">Bacteriocin immunity protein</fullName>
    </recommendedName>
</protein>
<dbReference type="EMBL" id="JAAXPR010000010">
    <property type="protein sequence ID" value="NKZ20517.1"/>
    <property type="molecule type" value="Genomic_DNA"/>
</dbReference>
<reference evidence="2 3" key="1">
    <citation type="submission" date="2020-04" db="EMBL/GenBank/DDBJ databases">
        <title>MicrobeNet Type strains.</title>
        <authorList>
            <person name="Nicholson A.C."/>
        </authorList>
    </citation>
    <scope>NUCLEOTIDE SEQUENCE [LARGE SCALE GENOMIC DNA]</scope>
    <source>
        <strain evidence="2 3">CCUG 69612</strain>
    </source>
</reference>
<evidence type="ECO:0000313" key="3">
    <source>
        <dbReference type="Proteomes" id="UP000522720"/>
    </source>
</evidence>
<evidence type="ECO:0000256" key="1">
    <source>
        <dbReference type="ARBA" id="ARBA00023025"/>
    </source>
</evidence>
<dbReference type="AlphaFoldDB" id="A0A7X6MY29"/>
<dbReference type="Proteomes" id="UP000522720">
    <property type="component" value="Unassembled WGS sequence"/>
</dbReference>
<evidence type="ECO:0008006" key="4">
    <source>
        <dbReference type="Google" id="ProtNLM"/>
    </source>
</evidence>
<dbReference type="GO" id="GO:0030153">
    <property type="term" value="P:bacteriocin immunity"/>
    <property type="evidence" value="ECO:0007669"/>
    <property type="project" value="UniProtKB-KW"/>
</dbReference>
<dbReference type="InterPro" id="IPR023130">
    <property type="entry name" value="Ta0600-like_sf"/>
</dbReference>
<dbReference type="RefSeq" id="WP_168549270.1">
    <property type="nucleotide sequence ID" value="NZ_JAAXPR010000010.1"/>
</dbReference>
<organism evidence="2 3">
    <name type="scientific">Streptococcus ovuberis</name>
    <dbReference type="NCBI Taxonomy" id="1936207"/>
    <lineage>
        <taxon>Bacteria</taxon>
        <taxon>Bacillati</taxon>
        <taxon>Bacillota</taxon>
        <taxon>Bacilli</taxon>
        <taxon>Lactobacillales</taxon>
        <taxon>Streptococcaceae</taxon>
        <taxon>Streptococcus</taxon>
    </lineage>
</organism>
<dbReference type="SUPFAM" id="SSF109797">
    <property type="entry name" value="Bacteriocin immunity protein-like"/>
    <property type="match status" value="1"/>
</dbReference>
<gene>
    <name evidence="2" type="ORF">HF992_06635</name>
</gene>
<keyword evidence="1" id="KW-0079">Bacteriocin immunity</keyword>
<keyword evidence="3" id="KW-1185">Reference proteome</keyword>
<name>A0A7X6MY29_9STRE</name>
<comment type="caution">
    <text evidence="2">The sequence shown here is derived from an EMBL/GenBank/DDBJ whole genome shotgun (WGS) entry which is preliminary data.</text>
</comment>